<reference evidence="2 3" key="1">
    <citation type="submission" date="2019-01" db="EMBL/GenBank/DDBJ databases">
        <title>Sequencing of cultivated peanut Arachis hypogaea provides insights into genome evolution and oil improvement.</title>
        <authorList>
            <person name="Chen X."/>
        </authorList>
    </citation>
    <scope>NUCLEOTIDE SEQUENCE [LARGE SCALE GENOMIC DNA]</scope>
    <source>
        <strain evidence="3">cv. Fuhuasheng</strain>
        <tissue evidence="2">Leaves</tissue>
    </source>
</reference>
<comment type="caution">
    <text evidence="2">The sequence shown here is derived from an EMBL/GenBank/DDBJ whole genome shotgun (WGS) entry which is preliminary data.</text>
</comment>
<dbReference type="AlphaFoldDB" id="A0A444YAL6"/>
<feature type="region of interest" description="Disordered" evidence="1">
    <location>
        <begin position="1"/>
        <end position="37"/>
    </location>
</feature>
<accession>A0A444YAL6</accession>
<evidence type="ECO:0000256" key="1">
    <source>
        <dbReference type="SAM" id="MobiDB-lite"/>
    </source>
</evidence>
<feature type="compositionally biased region" description="Low complexity" evidence="1">
    <location>
        <begin position="20"/>
        <end position="33"/>
    </location>
</feature>
<dbReference type="EMBL" id="SDMP01000017">
    <property type="protein sequence ID" value="RYQ98935.1"/>
    <property type="molecule type" value="Genomic_DNA"/>
</dbReference>
<evidence type="ECO:0000313" key="2">
    <source>
        <dbReference type="EMBL" id="RYQ98935.1"/>
    </source>
</evidence>
<name>A0A444YAL6_ARAHY</name>
<feature type="compositionally biased region" description="Pro residues" evidence="1">
    <location>
        <begin position="88"/>
        <end position="100"/>
    </location>
</feature>
<organism evidence="2 3">
    <name type="scientific">Arachis hypogaea</name>
    <name type="common">Peanut</name>
    <dbReference type="NCBI Taxonomy" id="3818"/>
    <lineage>
        <taxon>Eukaryota</taxon>
        <taxon>Viridiplantae</taxon>
        <taxon>Streptophyta</taxon>
        <taxon>Embryophyta</taxon>
        <taxon>Tracheophyta</taxon>
        <taxon>Spermatophyta</taxon>
        <taxon>Magnoliopsida</taxon>
        <taxon>eudicotyledons</taxon>
        <taxon>Gunneridae</taxon>
        <taxon>Pentapetalae</taxon>
        <taxon>rosids</taxon>
        <taxon>fabids</taxon>
        <taxon>Fabales</taxon>
        <taxon>Fabaceae</taxon>
        <taxon>Papilionoideae</taxon>
        <taxon>50 kb inversion clade</taxon>
        <taxon>dalbergioids sensu lato</taxon>
        <taxon>Dalbergieae</taxon>
        <taxon>Pterocarpus clade</taxon>
        <taxon>Arachis</taxon>
    </lineage>
</organism>
<evidence type="ECO:0000313" key="3">
    <source>
        <dbReference type="Proteomes" id="UP000289738"/>
    </source>
</evidence>
<feature type="region of interest" description="Disordered" evidence="1">
    <location>
        <begin position="65"/>
        <end position="100"/>
    </location>
</feature>
<proteinExistence type="predicted"/>
<dbReference type="Proteomes" id="UP000289738">
    <property type="component" value="Chromosome B07"/>
</dbReference>
<gene>
    <name evidence="2" type="ORF">Ahy_B07g086770</name>
</gene>
<protein>
    <submittedName>
        <fullName evidence="2">Uncharacterized protein</fullName>
    </submittedName>
</protein>
<keyword evidence="3" id="KW-1185">Reference proteome</keyword>
<sequence>MVIKDFIPTPNPTTNVTAEPIPTTTPSTPTFEPNDTTIPTQKIVSTTKPIDNLFLELKQKIPPISISLGKPDLPENIHLQPTTTPRYKPNPPPKNNGPTQ</sequence>